<evidence type="ECO:0000313" key="1">
    <source>
        <dbReference type="EMBL" id="GEU71546.1"/>
    </source>
</evidence>
<gene>
    <name evidence="1" type="ORF">Tci_043524</name>
</gene>
<sequence>MKVRIEIPRCISLLGSTTIYDEHIGNLDMTDDKVENLIPQSTPQVLPSFEVYTPSVTYPKEVEETIATLMEVEPLDQIKLEDAGLTCNHDIPLSSREVPSFDELEPQPNPLPNYPSLGISPGNIRGLEPPIKPYSLNSFRIKVVDNLTIHTPPSPHMAHFHPKGMYCYYHPSVDDPKKQYGFKRGLLRQSGSISVNFFDLKMI</sequence>
<dbReference type="AlphaFoldDB" id="A0A6L2MC14"/>
<accession>A0A6L2MC14</accession>
<name>A0A6L2MC14_TANCI</name>
<proteinExistence type="predicted"/>
<reference evidence="1" key="1">
    <citation type="journal article" date="2019" name="Sci. Rep.">
        <title>Draft genome of Tanacetum cinerariifolium, the natural source of mosquito coil.</title>
        <authorList>
            <person name="Yamashiro T."/>
            <person name="Shiraishi A."/>
            <person name="Satake H."/>
            <person name="Nakayama K."/>
        </authorList>
    </citation>
    <scope>NUCLEOTIDE SEQUENCE</scope>
</reference>
<dbReference type="EMBL" id="BKCJ010006324">
    <property type="protein sequence ID" value="GEU71546.1"/>
    <property type="molecule type" value="Genomic_DNA"/>
</dbReference>
<protein>
    <submittedName>
        <fullName evidence="1">Uncharacterized protein</fullName>
    </submittedName>
</protein>
<comment type="caution">
    <text evidence="1">The sequence shown here is derived from an EMBL/GenBank/DDBJ whole genome shotgun (WGS) entry which is preliminary data.</text>
</comment>
<organism evidence="1">
    <name type="scientific">Tanacetum cinerariifolium</name>
    <name type="common">Dalmatian daisy</name>
    <name type="synonym">Chrysanthemum cinerariifolium</name>
    <dbReference type="NCBI Taxonomy" id="118510"/>
    <lineage>
        <taxon>Eukaryota</taxon>
        <taxon>Viridiplantae</taxon>
        <taxon>Streptophyta</taxon>
        <taxon>Embryophyta</taxon>
        <taxon>Tracheophyta</taxon>
        <taxon>Spermatophyta</taxon>
        <taxon>Magnoliopsida</taxon>
        <taxon>eudicotyledons</taxon>
        <taxon>Gunneridae</taxon>
        <taxon>Pentapetalae</taxon>
        <taxon>asterids</taxon>
        <taxon>campanulids</taxon>
        <taxon>Asterales</taxon>
        <taxon>Asteraceae</taxon>
        <taxon>Asteroideae</taxon>
        <taxon>Anthemideae</taxon>
        <taxon>Anthemidinae</taxon>
        <taxon>Tanacetum</taxon>
    </lineage>
</organism>